<dbReference type="PANTHER" id="PTHR32100">
    <property type="entry name" value="OMEGA-6 FATTY ACID DESATURASE, CHLOROPLASTIC"/>
    <property type="match status" value="1"/>
</dbReference>
<keyword evidence="3" id="KW-1185">Reference proteome</keyword>
<keyword evidence="1" id="KW-1133">Transmembrane helix</keyword>
<keyword evidence="1" id="KW-0812">Transmembrane</keyword>
<dbReference type="EMBL" id="JBANQN010000012">
    <property type="protein sequence ID" value="KAK6774056.1"/>
    <property type="molecule type" value="Genomic_DNA"/>
</dbReference>
<sequence>MYYHLAWPIYWIVVGCVCTGIWFIAHECGHNAFSKHK</sequence>
<evidence type="ECO:0008006" key="4">
    <source>
        <dbReference type="Google" id="ProtNLM"/>
    </source>
</evidence>
<name>A0AAN8XZT1_SOLBU</name>
<dbReference type="Proteomes" id="UP001371456">
    <property type="component" value="Unassembled WGS sequence"/>
</dbReference>
<evidence type="ECO:0000256" key="1">
    <source>
        <dbReference type="SAM" id="Phobius"/>
    </source>
</evidence>
<evidence type="ECO:0000313" key="2">
    <source>
        <dbReference type="EMBL" id="KAK6774056.1"/>
    </source>
</evidence>
<gene>
    <name evidence="2" type="ORF">RDI58_029295</name>
</gene>
<comment type="caution">
    <text evidence="2">The sequence shown here is derived from an EMBL/GenBank/DDBJ whole genome shotgun (WGS) entry which is preliminary data.</text>
</comment>
<organism evidence="2 3">
    <name type="scientific">Solanum bulbocastanum</name>
    <name type="common">Wild potato</name>
    <dbReference type="NCBI Taxonomy" id="147425"/>
    <lineage>
        <taxon>Eukaryota</taxon>
        <taxon>Viridiplantae</taxon>
        <taxon>Streptophyta</taxon>
        <taxon>Embryophyta</taxon>
        <taxon>Tracheophyta</taxon>
        <taxon>Spermatophyta</taxon>
        <taxon>Magnoliopsida</taxon>
        <taxon>eudicotyledons</taxon>
        <taxon>Gunneridae</taxon>
        <taxon>Pentapetalae</taxon>
        <taxon>asterids</taxon>
        <taxon>lamiids</taxon>
        <taxon>Solanales</taxon>
        <taxon>Solanaceae</taxon>
        <taxon>Solanoideae</taxon>
        <taxon>Solaneae</taxon>
        <taxon>Solanum</taxon>
    </lineage>
</organism>
<accession>A0AAN8XZT1</accession>
<evidence type="ECO:0000313" key="3">
    <source>
        <dbReference type="Proteomes" id="UP001371456"/>
    </source>
</evidence>
<reference evidence="2 3" key="1">
    <citation type="submission" date="2024-02" db="EMBL/GenBank/DDBJ databases">
        <title>de novo genome assembly of Solanum bulbocastanum strain 11H21.</title>
        <authorList>
            <person name="Hosaka A.J."/>
        </authorList>
    </citation>
    <scope>NUCLEOTIDE SEQUENCE [LARGE SCALE GENOMIC DNA]</scope>
    <source>
        <tissue evidence="2">Young leaves</tissue>
    </source>
</reference>
<dbReference type="AlphaFoldDB" id="A0AAN8XZT1"/>
<dbReference type="InterPro" id="IPR012171">
    <property type="entry name" value="Fatty_acid_desaturase"/>
</dbReference>
<keyword evidence="1" id="KW-0472">Membrane</keyword>
<protein>
    <recommendedName>
        <fullName evidence="4">Fatty acid desaturase</fullName>
    </recommendedName>
</protein>
<proteinExistence type="predicted"/>
<dbReference type="GO" id="GO:0016491">
    <property type="term" value="F:oxidoreductase activity"/>
    <property type="evidence" value="ECO:0007669"/>
    <property type="project" value="InterPro"/>
</dbReference>
<feature type="transmembrane region" description="Helical" evidence="1">
    <location>
        <begin position="6"/>
        <end position="25"/>
    </location>
</feature>